<evidence type="ECO:0000259" key="5">
    <source>
        <dbReference type="PROSITE" id="PS50887"/>
    </source>
</evidence>
<evidence type="ECO:0000256" key="1">
    <source>
        <dbReference type="ARBA" id="ARBA00012282"/>
    </source>
</evidence>
<accession>A0A1I6GN53</accession>
<dbReference type="InterPro" id="IPR035919">
    <property type="entry name" value="EAL_sf"/>
</dbReference>
<dbReference type="InterPro" id="IPR043128">
    <property type="entry name" value="Rev_trsase/Diguanyl_cyclase"/>
</dbReference>
<gene>
    <name evidence="6" type="ORF">SAMN04488073_1199</name>
</gene>
<dbReference type="GO" id="GO:0071111">
    <property type="term" value="F:cyclic-guanylate-specific phosphodiesterase activity"/>
    <property type="evidence" value="ECO:0007669"/>
    <property type="project" value="UniProtKB-EC"/>
</dbReference>
<dbReference type="PANTHER" id="PTHR33121">
    <property type="entry name" value="CYCLIC DI-GMP PHOSPHODIESTERASE PDEF"/>
    <property type="match status" value="1"/>
</dbReference>
<sequence length="466" mass="50580">MKHAHSRLPEPGSASISRITGEPGNPLEDKVITLEGSYCSLCGPLTNLPVRQNLSAAIERSVQKGIRAAIMVVKVGDLTEINHWHGYEVGDQVIRTVMERIEASLHESDFVGRLGGGHFLVFLNHRMEREALAERVQSLLAAVSDPMKFGPGPLLINASAGVSLMPDDADSADELLRNSELALRKAGTGRARFFSQDLQAHLAGYAEVRSALVGALEREEFFLVYQPQVCAVIGRVLGVEALLRWQSPALGQVPPDRFIPVAENVGLMPRLGDWVLASACRQAGQWRAEGKSLRVAVNISATQLEDSQFSDRVRAILAEQALPAEWLELEVTESMLVGDVAECQRALQAIRRAGVKLALDDFGTGYSNLAYLRHFTFDTLKIDRLFTNAMNNDSSGDALVRAIVATGSELGLDIVAEGVETAEQAEALRKLGCSRMQGYYFSRPVPAAEISVMPGIDAADEAPTLL</sequence>
<feature type="domain" description="EAL" evidence="4">
    <location>
        <begin position="205"/>
        <end position="458"/>
    </location>
</feature>
<dbReference type="SMART" id="SM00052">
    <property type="entry name" value="EAL"/>
    <property type="match status" value="1"/>
</dbReference>
<organism evidence="6 7">
    <name type="scientific">Marinobacter gudaonensis</name>
    <dbReference type="NCBI Taxonomy" id="375760"/>
    <lineage>
        <taxon>Bacteria</taxon>
        <taxon>Pseudomonadati</taxon>
        <taxon>Pseudomonadota</taxon>
        <taxon>Gammaproteobacteria</taxon>
        <taxon>Pseudomonadales</taxon>
        <taxon>Marinobacteraceae</taxon>
        <taxon>Marinobacter</taxon>
    </lineage>
</organism>
<dbReference type="STRING" id="375760.SAMN04488073_1199"/>
<name>A0A1I6GN53_9GAMM</name>
<dbReference type="NCBIfam" id="TIGR00254">
    <property type="entry name" value="GGDEF"/>
    <property type="match status" value="1"/>
</dbReference>
<evidence type="ECO:0000313" key="6">
    <source>
        <dbReference type="EMBL" id="SFR43630.1"/>
    </source>
</evidence>
<dbReference type="InterPro" id="IPR000160">
    <property type="entry name" value="GGDEF_dom"/>
</dbReference>
<dbReference type="InterPro" id="IPR029787">
    <property type="entry name" value="Nucleotide_cyclase"/>
</dbReference>
<dbReference type="InterPro" id="IPR001633">
    <property type="entry name" value="EAL_dom"/>
</dbReference>
<dbReference type="SMART" id="SM00267">
    <property type="entry name" value="GGDEF"/>
    <property type="match status" value="1"/>
</dbReference>
<feature type="region of interest" description="Disordered" evidence="3">
    <location>
        <begin position="1"/>
        <end position="22"/>
    </location>
</feature>
<dbReference type="Gene3D" id="3.30.70.270">
    <property type="match status" value="1"/>
</dbReference>
<dbReference type="RefSeq" id="WP_091987170.1">
    <property type="nucleotide sequence ID" value="NZ_FOYV01000001.1"/>
</dbReference>
<reference evidence="7" key="1">
    <citation type="submission" date="2016-10" db="EMBL/GenBank/DDBJ databases">
        <authorList>
            <person name="Varghese N."/>
            <person name="Submissions S."/>
        </authorList>
    </citation>
    <scope>NUCLEOTIDE SEQUENCE [LARGE SCALE GENOMIC DNA]</scope>
    <source>
        <strain evidence="7">CGMCC 1.6294</strain>
    </source>
</reference>
<dbReference type="EC" id="3.1.4.52" evidence="1"/>
<dbReference type="SUPFAM" id="SSF55073">
    <property type="entry name" value="Nucleotide cyclase"/>
    <property type="match status" value="1"/>
</dbReference>
<dbReference type="InterPro" id="IPR050706">
    <property type="entry name" value="Cyclic-di-GMP_PDE-like"/>
</dbReference>
<dbReference type="AlphaFoldDB" id="A0A1I6GN53"/>
<dbReference type="CDD" id="cd01949">
    <property type="entry name" value="GGDEF"/>
    <property type="match status" value="1"/>
</dbReference>
<dbReference type="CDD" id="cd01948">
    <property type="entry name" value="EAL"/>
    <property type="match status" value="1"/>
</dbReference>
<dbReference type="PROSITE" id="PS50883">
    <property type="entry name" value="EAL"/>
    <property type="match status" value="1"/>
</dbReference>
<evidence type="ECO:0000259" key="4">
    <source>
        <dbReference type="PROSITE" id="PS50883"/>
    </source>
</evidence>
<evidence type="ECO:0000256" key="3">
    <source>
        <dbReference type="SAM" id="MobiDB-lite"/>
    </source>
</evidence>
<dbReference type="Pfam" id="PF00563">
    <property type="entry name" value="EAL"/>
    <property type="match status" value="1"/>
</dbReference>
<dbReference type="PANTHER" id="PTHR33121:SF79">
    <property type="entry name" value="CYCLIC DI-GMP PHOSPHODIESTERASE PDED-RELATED"/>
    <property type="match status" value="1"/>
</dbReference>
<dbReference type="EMBL" id="FOYV01000001">
    <property type="protein sequence ID" value="SFR43630.1"/>
    <property type="molecule type" value="Genomic_DNA"/>
</dbReference>
<dbReference type="SUPFAM" id="SSF141868">
    <property type="entry name" value="EAL domain-like"/>
    <property type="match status" value="1"/>
</dbReference>
<keyword evidence="7" id="KW-1185">Reference proteome</keyword>
<keyword evidence="2" id="KW-0973">c-di-GMP</keyword>
<evidence type="ECO:0000256" key="2">
    <source>
        <dbReference type="ARBA" id="ARBA00022636"/>
    </source>
</evidence>
<dbReference type="OrthoDB" id="9812358at2"/>
<dbReference type="PROSITE" id="PS50887">
    <property type="entry name" value="GGDEF"/>
    <property type="match status" value="1"/>
</dbReference>
<evidence type="ECO:0000313" key="7">
    <source>
        <dbReference type="Proteomes" id="UP000199290"/>
    </source>
</evidence>
<feature type="domain" description="GGDEF" evidence="5">
    <location>
        <begin position="66"/>
        <end position="196"/>
    </location>
</feature>
<dbReference type="Pfam" id="PF00990">
    <property type="entry name" value="GGDEF"/>
    <property type="match status" value="1"/>
</dbReference>
<protein>
    <recommendedName>
        <fullName evidence="1">cyclic-guanylate-specific phosphodiesterase</fullName>
        <ecNumber evidence="1">3.1.4.52</ecNumber>
    </recommendedName>
</protein>
<dbReference type="FunFam" id="3.20.20.450:FF:000001">
    <property type="entry name" value="Cyclic di-GMP phosphodiesterase yahA"/>
    <property type="match status" value="1"/>
</dbReference>
<proteinExistence type="predicted"/>
<dbReference type="Gene3D" id="3.20.20.450">
    <property type="entry name" value="EAL domain"/>
    <property type="match status" value="1"/>
</dbReference>
<dbReference type="Proteomes" id="UP000199290">
    <property type="component" value="Unassembled WGS sequence"/>
</dbReference>